<keyword evidence="3" id="KW-1185">Reference proteome</keyword>
<dbReference type="EMBL" id="JAUQSX010000009">
    <property type="protein sequence ID" value="MDO7848227.1"/>
    <property type="molecule type" value="Genomic_DNA"/>
</dbReference>
<feature type="compositionally biased region" description="Polar residues" evidence="1">
    <location>
        <begin position="19"/>
        <end position="34"/>
    </location>
</feature>
<name>A0ABT9AHT4_9BACT</name>
<evidence type="ECO:0000313" key="2">
    <source>
        <dbReference type="EMBL" id="MDO7848227.1"/>
    </source>
</evidence>
<comment type="caution">
    <text evidence="2">The sequence shown here is derived from an EMBL/GenBank/DDBJ whole genome shotgun (WGS) entry which is preliminary data.</text>
</comment>
<organism evidence="2 3">
    <name type="scientific">Hymenobacter mellowenesis</name>
    <dbReference type="NCBI Taxonomy" id="3063995"/>
    <lineage>
        <taxon>Bacteria</taxon>
        <taxon>Pseudomonadati</taxon>
        <taxon>Bacteroidota</taxon>
        <taxon>Cytophagia</taxon>
        <taxon>Cytophagales</taxon>
        <taxon>Hymenobacteraceae</taxon>
        <taxon>Hymenobacter</taxon>
    </lineage>
</organism>
<feature type="region of interest" description="Disordered" evidence="1">
    <location>
        <begin position="1"/>
        <end position="34"/>
    </location>
</feature>
<protein>
    <submittedName>
        <fullName evidence="2">Uncharacterized protein</fullName>
    </submittedName>
</protein>
<feature type="compositionally biased region" description="Basic residues" evidence="1">
    <location>
        <begin position="1"/>
        <end position="12"/>
    </location>
</feature>
<accession>A0ABT9AHT4</accession>
<sequence length="59" mass="6957">MKQRRNRFRQKYFNRASRNRQGCGSSLQSSQTAAEPSKRILFVHIRPHHLPGAWHRTGL</sequence>
<reference evidence="2" key="1">
    <citation type="submission" date="2023-07" db="EMBL/GenBank/DDBJ databases">
        <authorList>
            <person name="Kim M.K."/>
        </authorList>
    </citation>
    <scope>NUCLEOTIDE SEQUENCE</scope>
    <source>
        <strain evidence="2">M29</strain>
    </source>
</reference>
<evidence type="ECO:0000256" key="1">
    <source>
        <dbReference type="SAM" id="MobiDB-lite"/>
    </source>
</evidence>
<proteinExistence type="predicted"/>
<evidence type="ECO:0000313" key="3">
    <source>
        <dbReference type="Proteomes" id="UP001167796"/>
    </source>
</evidence>
<gene>
    <name evidence="2" type="ORF">Q5H92_17805</name>
</gene>
<dbReference type="Proteomes" id="UP001167796">
    <property type="component" value="Unassembled WGS sequence"/>
</dbReference>